<proteinExistence type="predicted"/>
<dbReference type="Proteomes" id="UP000315724">
    <property type="component" value="Chromosome"/>
</dbReference>
<organism evidence="1 2">
    <name type="scientific">Thalassoglobus polymorphus</name>
    <dbReference type="NCBI Taxonomy" id="2527994"/>
    <lineage>
        <taxon>Bacteria</taxon>
        <taxon>Pseudomonadati</taxon>
        <taxon>Planctomycetota</taxon>
        <taxon>Planctomycetia</taxon>
        <taxon>Planctomycetales</taxon>
        <taxon>Planctomycetaceae</taxon>
        <taxon>Thalassoglobus</taxon>
    </lineage>
</organism>
<dbReference type="KEGG" id="tpol:Mal48_38140"/>
<dbReference type="AlphaFoldDB" id="A0A517QSF6"/>
<dbReference type="EMBL" id="CP036267">
    <property type="protein sequence ID" value="QDT34552.1"/>
    <property type="molecule type" value="Genomic_DNA"/>
</dbReference>
<protein>
    <submittedName>
        <fullName evidence="1">Uncharacterized protein</fullName>
    </submittedName>
</protein>
<sequence length="93" mass="10314">MKNPGYRESIKKPLFENSRTGAASTLSGVSIQRTTGEAKPRQLTDCIILKGSQVATWSSHESFHRLHTCEQVEATFVPDGMVERTFLLFTGQA</sequence>
<gene>
    <name evidence="1" type="ORF">Mal48_38140</name>
</gene>
<name>A0A517QSF6_9PLAN</name>
<evidence type="ECO:0000313" key="2">
    <source>
        <dbReference type="Proteomes" id="UP000315724"/>
    </source>
</evidence>
<keyword evidence="2" id="KW-1185">Reference proteome</keyword>
<evidence type="ECO:0000313" key="1">
    <source>
        <dbReference type="EMBL" id="QDT34552.1"/>
    </source>
</evidence>
<accession>A0A517QSF6</accession>
<reference evidence="1 2" key="1">
    <citation type="submission" date="2019-02" db="EMBL/GenBank/DDBJ databases">
        <title>Deep-cultivation of Planctomycetes and their phenomic and genomic characterization uncovers novel biology.</title>
        <authorList>
            <person name="Wiegand S."/>
            <person name="Jogler M."/>
            <person name="Boedeker C."/>
            <person name="Pinto D."/>
            <person name="Vollmers J."/>
            <person name="Rivas-Marin E."/>
            <person name="Kohn T."/>
            <person name="Peeters S.H."/>
            <person name="Heuer A."/>
            <person name="Rast P."/>
            <person name="Oberbeckmann S."/>
            <person name="Bunk B."/>
            <person name="Jeske O."/>
            <person name="Meyerdierks A."/>
            <person name="Storesund J.E."/>
            <person name="Kallscheuer N."/>
            <person name="Luecker S."/>
            <person name="Lage O.M."/>
            <person name="Pohl T."/>
            <person name="Merkel B.J."/>
            <person name="Hornburger P."/>
            <person name="Mueller R.-W."/>
            <person name="Bruemmer F."/>
            <person name="Labrenz M."/>
            <person name="Spormann A.M."/>
            <person name="Op den Camp H."/>
            <person name="Overmann J."/>
            <person name="Amann R."/>
            <person name="Jetten M.S.M."/>
            <person name="Mascher T."/>
            <person name="Medema M.H."/>
            <person name="Devos D.P."/>
            <person name="Kaster A.-K."/>
            <person name="Ovreas L."/>
            <person name="Rohde M."/>
            <person name="Galperin M.Y."/>
            <person name="Jogler C."/>
        </authorList>
    </citation>
    <scope>NUCLEOTIDE SEQUENCE [LARGE SCALE GENOMIC DNA]</scope>
    <source>
        <strain evidence="1 2">Mal48</strain>
    </source>
</reference>